<keyword evidence="2" id="KW-0547">Nucleotide-binding</keyword>
<feature type="compositionally biased region" description="Polar residues" evidence="5">
    <location>
        <begin position="160"/>
        <end position="174"/>
    </location>
</feature>
<dbReference type="InterPro" id="IPR018490">
    <property type="entry name" value="cNMP-bd_dom_sf"/>
</dbReference>
<sequence>MHRQVIDVIRLDPGDRNRHSAQMVVPWLKSKSHLLNELDTDVLTNLVCKCDYKRSAVDEMLIRQGEVGDCLYIILEGSVSVFIDEHFDEKSERSTRRSTPPQRFDRLVVRHPSAKRSPSISQHRPSVAGTFNQKTEKQENQFCNQLEVPTEEPKPERTRSGATSRQSRPGSQRPGSQRRGSTSRLSRSGSSRQAGKSAFKRKTPQPTREKNVDKLTKECKFIVTLSVGQCFGEVALISDDNRRNASVVAAEETHLLVIRKTLYDNTLKEYHEREFAERRHFVAHHPLFHSWRAHSKHLLVMSLVKKTLPFEATIVSQGDPIDGLIFIVQGSASVMVESSKHNQQYPNMYPFLQQSDVYSETFRKHQRDRYVNESKRQQIAQHRESLRDRRRDYAAIERRVKSRKLLLCNVQNPELIADIEYVCNLPTHAHSVVCTTLTDVFHLNGKNTDRLIVRKNPATLILLRMMVETKLRYRVNSPPAKSVPLLGYLLFQCNRKPRPPTRSLAQLRPSKTVPDEEYLFLHMMESYVQNKAQLSLPHVRGAVYYRQMMREKASRREQVRQKLGISLAPRRGPSWKARQALTKARSTSILRAALKRDEEEANKRLAEAKLREEHTREERLLQEMLREKREFIEDYLEKAVEKQQPKVTAPPEGEGAPPPEAGDVTSGTATNQNRNEVKTDAQKAGIASIVPVQKEKTFVTEIAPVGEATVGDAGSVKKEAEAEPVYDQRNDSCYFPPLSRQTSLVKPVYTDWETSDKSLNYLERRLQLFNPTSGKRNTPVSLPKLKRFEAKTELLPGGKVIIQQKKCSFTKVPYRLLDHEHEHHHMIPAIPEYDRVRRSNVLRHYMVDRLREKWIESHKA</sequence>
<proteinExistence type="inferred from homology"/>
<dbReference type="Proteomes" id="UP001209878">
    <property type="component" value="Unassembled WGS sequence"/>
</dbReference>
<feature type="domain" description="Cyclic nucleotide-binding" evidence="6">
    <location>
        <begin position="34"/>
        <end position="120"/>
    </location>
</feature>
<dbReference type="PANTHER" id="PTHR11635:SF152">
    <property type="entry name" value="CAMP-DEPENDENT PROTEIN KINASE TYPE I REGULATORY SUBUNIT-RELATED"/>
    <property type="match status" value="1"/>
</dbReference>
<feature type="domain" description="Cyclic nucleotide-binding" evidence="6">
    <location>
        <begin position="220"/>
        <end position="267"/>
    </location>
</feature>
<feature type="coiled-coil region" evidence="4">
    <location>
        <begin position="591"/>
        <end position="627"/>
    </location>
</feature>
<dbReference type="InterPro" id="IPR018488">
    <property type="entry name" value="cNMP-bd_CS"/>
</dbReference>
<dbReference type="GO" id="GO:0034236">
    <property type="term" value="F:protein kinase A catalytic subunit binding"/>
    <property type="evidence" value="ECO:0007669"/>
    <property type="project" value="TreeGrafter"/>
</dbReference>
<evidence type="ECO:0000313" key="8">
    <source>
        <dbReference type="Proteomes" id="UP001209878"/>
    </source>
</evidence>
<dbReference type="InterPro" id="IPR014710">
    <property type="entry name" value="RmlC-like_jellyroll"/>
</dbReference>
<dbReference type="InterPro" id="IPR000595">
    <property type="entry name" value="cNMP-bd_dom"/>
</dbReference>
<evidence type="ECO:0000256" key="5">
    <source>
        <dbReference type="SAM" id="MobiDB-lite"/>
    </source>
</evidence>
<keyword evidence="8" id="KW-1185">Reference proteome</keyword>
<dbReference type="Gene3D" id="2.60.120.10">
    <property type="entry name" value="Jelly Rolls"/>
    <property type="match status" value="2"/>
</dbReference>
<keyword evidence="4" id="KW-0175">Coiled coil</keyword>
<feature type="region of interest" description="Disordered" evidence="5">
    <location>
        <begin position="88"/>
        <end position="212"/>
    </location>
</feature>
<evidence type="ECO:0000313" key="7">
    <source>
        <dbReference type="EMBL" id="KAK2184050.1"/>
    </source>
</evidence>
<dbReference type="SUPFAM" id="SSF51206">
    <property type="entry name" value="cAMP-binding domain-like"/>
    <property type="match status" value="2"/>
</dbReference>
<dbReference type="InterPro" id="IPR050503">
    <property type="entry name" value="cAMP-dep_PK_reg_su-like"/>
</dbReference>
<dbReference type="PRINTS" id="PR00103">
    <property type="entry name" value="CAMPKINASE"/>
</dbReference>
<dbReference type="EMBL" id="JAODUO010000284">
    <property type="protein sequence ID" value="KAK2184050.1"/>
    <property type="molecule type" value="Genomic_DNA"/>
</dbReference>
<dbReference type="PROSITE" id="PS50042">
    <property type="entry name" value="CNMP_BINDING_3"/>
    <property type="match status" value="3"/>
</dbReference>
<evidence type="ECO:0000256" key="3">
    <source>
        <dbReference type="ARBA" id="ARBA00023149"/>
    </source>
</evidence>
<evidence type="ECO:0000256" key="1">
    <source>
        <dbReference type="ARBA" id="ARBA00005753"/>
    </source>
</evidence>
<organism evidence="7 8">
    <name type="scientific">Ridgeia piscesae</name>
    <name type="common">Tubeworm</name>
    <dbReference type="NCBI Taxonomy" id="27915"/>
    <lineage>
        <taxon>Eukaryota</taxon>
        <taxon>Metazoa</taxon>
        <taxon>Spiralia</taxon>
        <taxon>Lophotrochozoa</taxon>
        <taxon>Annelida</taxon>
        <taxon>Polychaeta</taxon>
        <taxon>Sedentaria</taxon>
        <taxon>Canalipalpata</taxon>
        <taxon>Sabellida</taxon>
        <taxon>Siboglinidae</taxon>
        <taxon>Ridgeia</taxon>
    </lineage>
</organism>
<evidence type="ECO:0000256" key="2">
    <source>
        <dbReference type="ARBA" id="ARBA00022566"/>
    </source>
</evidence>
<feature type="compositionally biased region" description="Polar residues" evidence="5">
    <location>
        <begin position="116"/>
        <end position="133"/>
    </location>
</feature>
<keyword evidence="2" id="KW-0116">cAMP-binding</keyword>
<feature type="compositionally biased region" description="Polar residues" evidence="5">
    <location>
        <begin position="665"/>
        <end position="674"/>
    </location>
</feature>
<comment type="similarity">
    <text evidence="1">Belongs to the cAMP-dependent kinase regulatory chain family.</text>
</comment>
<dbReference type="CDD" id="cd00038">
    <property type="entry name" value="CAP_ED"/>
    <property type="match status" value="1"/>
</dbReference>
<dbReference type="GO" id="GO:0004862">
    <property type="term" value="F:cAMP-dependent protein kinase inhibitor activity"/>
    <property type="evidence" value="ECO:0007669"/>
    <property type="project" value="TreeGrafter"/>
</dbReference>
<feature type="region of interest" description="Disordered" evidence="5">
    <location>
        <begin position="641"/>
        <end position="682"/>
    </location>
</feature>
<dbReference type="PROSITE" id="PS00888">
    <property type="entry name" value="CNMP_BINDING_1"/>
    <property type="match status" value="1"/>
</dbReference>
<evidence type="ECO:0000256" key="4">
    <source>
        <dbReference type="SAM" id="Coils"/>
    </source>
</evidence>
<dbReference type="GO" id="GO:0005829">
    <property type="term" value="C:cytosol"/>
    <property type="evidence" value="ECO:0007669"/>
    <property type="project" value="TreeGrafter"/>
</dbReference>
<dbReference type="PANTHER" id="PTHR11635">
    <property type="entry name" value="CAMP-DEPENDENT PROTEIN KINASE REGULATORY CHAIN"/>
    <property type="match status" value="1"/>
</dbReference>
<name>A0AAD9NX30_RIDPI</name>
<protein>
    <recommendedName>
        <fullName evidence="6">Cyclic nucleotide-binding domain-containing protein</fullName>
    </recommendedName>
</protein>
<reference evidence="7" key="1">
    <citation type="journal article" date="2023" name="Mol. Biol. Evol.">
        <title>Third-Generation Sequencing Reveals the Adaptive Role of the Epigenome in Three Deep-Sea Polychaetes.</title>
        <authorList>
            <person name="Perez M."/>
            <person name="Aroh O."/>
            <person name="Sun Y."/>
            <person name="Lan Y."/>
            <person name="Juniper S.K."/>
            <person name="Young C.R."/>
            <person name="Angers B."/>
            <person name="Qian P.Y."/>
        </authorList>
    </citation>
    <scope>NUCLEOTIDE SEQUENCE</scope>
    <source>
        <strain evidence="7">R07B-5</strain>
    </source>
</reference>
<keyword evidence="3" id="KW-0114">cAMP</keyword>
<evidence type="ECO:0000259" key="6">
    <source>
        <dbReference type="PROSITE" id="PS50042"/>
    </source>
</evidence>
<dbReference type="AlphaFoldDB" id="A0AAD9NX30"/>
<dbReference type="GO" id="GO:0005952">
    <property type="term" value="C:cAMP-dependent protein kinase complex"/>
    <property type="evidence" value="ECO:0007669"/>
    <property type="project" value="InterPro"/>
</dbReference>
<dbReference type="GO" id="GO:0030552">
    <property type="term" value="F:cAMP binding"/>
    <property type="evidence" value="ECO:0007669"/>
    <property type="project" value="UniProtKB-KW"/>
</dbReference>
<feature type="compositionally biased region" description="Low complexity" evidence="5">
    <location>
        <begin position="175"/>
        <end position="192"/>
    </location>
</feature>
<accession>A0AAD9NX30</accession>
<comment type="caution">
    <text evidence="7">The sequence shown here is derived from an EMBL/GenBank/DDBJ whole genome shotgun (WGS) entry which is preliminary data.</text>
</comment>
<gene>
    <name evidence="7" type="ORF">NP493_285g00005</name>
</gene>
<feature type="domain" description="Cyclic nucleotide-binding" evidence="6">
    <location>
        <begin position="287"/>
        <end position="360"/>
    </location>
</feature>